<organism evidence="2 3">
    <name type="scientific">Streptomyces katrae</name>
    <dbReference type="NCBI Taxonomy" id="68223"/>
    <lineage>
        <taxon>Bacteria</taxon>
        <taxon>Bacillati</taxon>
        <taxon>Actinomycetota</taxon>
        <taxon>Actinomycetes</taxon>
        <taxon>Kitasatosporales</taxon>
        <taxon>Streptomycetaceae</taxon>
        <taxon>Streptomyces</taxon>
    </lineage>
</organism>
<dbReference type="EMBL" id="JASITI010000047">
    <property type="protein sequence ID" value="MDK9499666.1"/>
    <property type="molecule type" value="Genomic_DNA"/>
</dbReference>
<dbReference type="RefSeq" id="WP_285345498.1">
    <property type="nucleotide sequence ID" value="NZ_JASITI010000047.1"/>
</dbReference>
<proteinExistence type="predicted"/>
<dbReference type="GO" id="GO:0016787">
    <property type="term" value="F:hydrolase activity"/>
    <property type="evidence" value="ECO:0007669"/>
    <property type="project" value="UniProtKB-KW"/>
</dbReference>
<gene>
    <name evidence="2" type="ORF">QEZ40_005096</name>
</gene>
<dbReference type="PANTHER" id="PTHR43319">
    <property type="entry name" value="BETA-LACTAMASE-RELATED"/>
    <property type="match status" value="1"/>
</dbReference>
<accession>A0ABT7H2F8</accession>
<dbReference type="Gene3D" id="3.40.710.10">
    <property type="entry name" value="DD-peptidase/beta-lactamase superfamily"/>
    <property type="match status" value="1"/>
</dbReference>
<name>A0ABT7H2F8_9ACTN</name>
<dbReference type="SUPFAM" id="SSF56601">
    <property type="entry name" value="beta-lactamase/transpeptidase-like"/>
    <property type="match status" value="1"/>
</dbReference>
<evidence type="ECO:0000313" key="2">
    <source>
        <dbReference type="EMBL" id="MDK9499666.1"/>
    </source>
</evidence>
<dbReference type="InterPro" id="IPR001466">
    <property type="entry name" value="Beta-lactam-related"/>
</dbReference>
<dbReference type="InterPro" id="IPR052907">
    <property type="entry name" value="Beta-lactamase/esterase"/>
</dbReference>
<keyword evidence="2" id="KW-0378">Hydrolase</keyword>
<evidence type="ECO:0000259" key="1">
    <source>
        <dbReference type="Pfam" id="PF00144"/>
    </source>
</evidence>
<dbReference type="InterPro" id="IPR012338">
    <property type="entry name" value="Beta-lactam/transpept-like"/>
</dbReference>
<keyword evidence="3" id="KW-1185">Reference proteome</keyword>
<dbReference type="Proteomes" id="UP001223390">
    <property type="component" value="Unassembled WGS sequence"/>
</dbReference>
<evidence type="ECO:0000313" key="3">
    <source>
        <dbReference type="Proteomes" id="UP001223390"/>
    </source>
</evidence>
<comment type="caution">
    <text evidence="2">The sequence shown here is derived from an EMBL/GenBank/DDBJ whole genome shotgun (WGS) entry which is preliminary data.</text>
</comment>
<dbReference type="PANTHER" id="PTHR43319:SF3">
    <property type="entry name" value="BETA-LACTAMASE-RELATED DOMAIN-CONTAINING PROTEIN"/>
    <property type="match status" value="1"/>
</dbReference>
<reference evidence="2 3" key="1">
    <citation type="submission" date="2023-05" db="EMBL/GenBank/DDBJ databases">
        <title>Sequencing and Assembly of Streptomyces sp. NP73.</title>
        <authorList>
            <person name="Konwar A.N."/>
            <person name="Saikia K."/>
            <person name="Thakur D."/>
        </authorList>
    </citation>
    <scope>NUCLEOTIDE SEQUENCE [LARGE SCALE GENOMIC DNA]</scope>
    <source>
        <strain evidence="2 3">NP73</strain>
    </source>
</reference>
<protein>
    <submittedName>
        <fullName evidence="2">Serine hydrolase</fullName>
    </submittedName>
</protein>
<sequence>MDLQETVDELVASGRETGLQVAAYRGGRLLVDAYAGLPGPETLVHGFSVGKGCTATLVHVLAERGLIEYDAPVTRYWPAFGAHGKAGITVRHALTHTAGIPQLPRALTVAELCDWEHMCGVVAGLRPLWEPGTASGYHGWTYGWILGETIRRATGLTPGRALREYVTEPLGIADELYFGLPADRVARVAPLVEGGWEAYLAGLPSAAPFVRLVAPNRSLWTTATLANRPGYLMADLPACATTTARAAARMYAALLGEVDGVRLLPPARVAQATAAAVDGPDRTLLRRHTKGLGYFLGLPPTGGEPTAFGHHGSGGSIAFADPRRGLSFALTRTRLAHPADETATRLASAIRATADPTEHSRA</sequence>
<feature type="domain" description="Beta-lactamase-related" evidence="1">
    <location>
        <begin position="4"/>
        <end position="343"/>
    </location>
</feature>
<dbReference type="Pfam" id="PF00144">
    <property type="entry name" value="Beta-lactamase"/>
    <property type="match status" value="1"/>
</dbReference>